<dbReference type="VEuPathDB" id="VectorBase:ASIC016789"/>
<organism evidence="1">
    <name type="scientific">Anopheles sinensis</name>
    <name type="common">Mosquito</name>
    <dbReference type="NCBI Taxonomy" id="74873"/>
    <lineage>
        <taxon>Eukaryota</taxon>
        <taxon>Metazoa</taxon>
        <taxon>Ecdysozoa</taxon>
        <taxon>Arthropoda</taxon>
        <taxon>Hexapoda</taxon>
        <taxon>Insecta</taxon>
        <taxon>Pterygota</taxon>
        <taxon>Neoptera</taxon>
        <taxon>Endopterygota</taxon>
        <taxon>Diptera</taxon>
        <taxon>Nematocera</taxon>
        <taxon>Culicoidea</taxon>
        <taxon>Culicidae</taxon>
        <taxon>Anophelinae</taxon>
        <taxon>Anopheles</taxon>
    </lineage>
</organism>
<reference evidence="1 3" key="1">
    <citation type="journal article" date="2014" name="BMC Genomics">
        <title>Genome sequence of Anopheles sinensis provides insight into genetics basis of mosquito competence for malaria parasites.</title>
        <authorList>
            <person name="Zhou D."/>
            <person name="Zhang D."/>
            <person name="Ding G."/>
            <person name="Shi L."/>
            <person name="Hou Q."/>
            <person name="Ye Y."/>
            <person name="Xu Y."/>
            <person name="Zhou H."/>
            <person name="Xiong C."/>
            <person name="Li S."/>
            <person name="Yu J."/>
            <person name="Hong S."/>
            <person name="Yu X."/>
            <person name="Zou P."/>
            <person name="Chen C."/>
            <person name="Chang X."/>
            <person name="Wang W."/>
            <person name="Lv Y."/>
            <person name="Sun Y."/>
            <person name="Ma L."/>
            <person name="Shen B."/>
            <person name="Zhu C."/>
        </authorList>
    </citation>
    <scope>NUCLEOTIDE SEQUENCE [LARGE SCALE GENOMIC DNA]</scope>
</reference>
<keyword evidence="3" id="KW-1185">Reference proteome</keyword>
<proteinExistence type="predicted"/>
<dbReference type="EMBL" id="ATLV01023180">
    <property type="status" value="NOT_ANNOTATED_CDS"/>
    <property type="molecule type" value="Genomic_DNA"/>
</dbReference>
<dbReference type="AlphaFoldDB" id="A0A084WE70"/>
<dbReference type="Proteomes" id="UP000030765">
    <property type="component" value="Unassembled WGS sequence"/>
</dbReference>
<reference evidence="2" key="2">
    <citation type="submission" date="2020-05" db="UniProtKB">
        <authorList>
            <consortium name="EnsemblMetazoa"/>
        </authorList>
    </citation>
    <scope>IDENTIFICATION</scope>
</reference>
<evidence type="ECO:0000313" key="1">
    <source>
        <dbReference type="EMBL" id="KFB48514.1"/>
    </source>
</evidence>
<accession>A0A084WE70</accession>
<evidence type="ECO:0000313" key="2">
    <source>
        <dbReference type="EnsemblMetazoa" id="ASIC016789-PA"/>
    </source>
</evidence>
<dbReference type="EMBL" id="KE525341">
    <property type="protein sequence ID" value="KFB48514.1"/>
    <property type="molecule type" value="Genomic_DNA"/>
</dbReference>
<sequence>MPQRTFSFSSVLRGHMICVDERTHKPSIAGASPERLAFRSLAVSHRVARKTSKPSPADAVTQFGMNPWLMAHLNA</sequence>
<protein>
    <submittedName>
        <fullName evidence="1 2">Uncharacterized protein</fullName>
    </submittedName>
</protein>
<evidence type="ECO:0000313" key="3">
    <source>
        <dbReference type="Proteomes" id="UP000030765"/>
    </source>
</evidence>
<gene>
    <name evidence="1" type="ORF">ZHAS_00016789</name>
</gene>
<dbReference type="EnsemblMetazoa" id="ASIC016789-RA">
    <property type="protein sequence ID" value="ASIC016789-PA"/>
    <property type="gene ID" value="ASIC016789"/>
</dbReference>
<name>A0A084WE70_ANOSI</name>